<dbReference type="PANTHER" id="PTHR30250:SF10">
    <property type="entry name" value="LIPOPOLYSACCHARIDE BIOSYNTHESIS PROTEIN WZXC"/>
    <property type="match status" value="1"/>
</dbReference>
<feature type="transmembrane region" description="Helical" evidence="7">
    <location>
        <begin position="91"/>
        <end position="109"/>
    </location>
</feature>
<evidence type="ECO:0000256" key="4">
    <source>
        <dbReference type="ARBA" id="ARBA00022692"/>
    </source>
</evidence>
<keyword evidence="4 7" id="KW-0812">Transmembrane</keyword>
<keyword evidence="5 7" id="KW-1133">Transmembrane helix</keyword>
<reference evidence="8" key="1">
    <citation type="submission" date="2021-02" db="EMBL/GenBank/DDBJ databases">
        <title>The CRISPR/cas machinery reduction and long-range gene transfer in the hot spring cyanobacterium Synechococcus.</title>
        <authorList>
            <person name="Dvorak P."/>
            <person name="Jahodarova E."/>
            <person name="Hasler P."/>
            <person name="Poulickova A."/>
        </authorList>
    </citation>
    <scope>NUCLEOTIDE SEQUENCE</scope>
    <source>
        <strain evidence="8">Rupite</strain>
    </source>
</reference>
<proteinExistence type="inferred from homology"/>
<accession>A0ABT0C6C5</accession>
<comment type="caution">
    <text evidence="8">The sequence shown here is derived from an EMBL/GenBank/DDBJ whole genome shotgun (WGS) entry which is preliminary data.</text>
</comment>
<name>A0ABT0C6C5_THEVL</name>
<feature type="transmembrane region" description="Helical" evidence="7">
    <location>
        <begin position="388"/>
        <end position="409"/>
    </location>
</feature>
<dbReference type="Proteomes" id="UP000830835">
    <property type="component" value="Unassembled WGS sequence"/>
</dbReference>
<feature type="transmembrane region" description="Helical" evidence="7">
    <location>
        <begin position="60"/>
        <end position="85"/>
    </location>
</feature>
<dbReference type="InterPro" id="IPR050833">
    <property type="entry name" value="Poly_Biosynth_Transport"/>
</dbReference>
<feature type="transmembrane region" description="Helical" evidence="7">
    <location>
        <begin position="268"/>
        <end position="287"/>
    </location>
</feature>
<dbReference type="CDD" id="cd13127">
    <property type="entry name" value="MATE_tuaB_like"/>
    <property type="match status" value="1"/>
</dbReference>
<feature type="transmembrane region" description="Helical" evidence="7">
    <location>
        <begin position="362"/>
        <end position="381"/>
    </location>
</feature>
<organism evidence="8 9">
    <name type="scientific">Thermostichus vulcanus str. 'Rupite'</name>
    <dbReference type="NCBI Taxonomy" id="2813851"/>
    <lineage>
        <taxon>Bacteria</taxon>
        <taxon>Bacillati</taxon>
        <taxon>Cyanobacteriota</taxon>
        <taxon>Cyanophyceae</taxon>
        <taxon>Thermostichales</taxon>
        <taxon>Thermostichaceae</taxon>
        <taxon>Thermostichus</taxon>
    </lineage>
</organism>
<evidence type="ECO:0000256" key="5">
    <source>
        <dbReference type="ARBA" id="ARBA00022989"/>
    </source>
</evidence>
<dbReference type="EMBL" id="JAFIRA010000001">
    <property type="protein sequence ID" value="MCJ2541341.1"/>
    <property type="molecule type" value="Genomic_DNA"/>
</dbReference>
<feature type="transmembrane region" description="Helical" evidence="7">
    <location>
        <begin position="154"/>
        <end position="171"/>
    </location>
</feature>
<evidence type="ECO:0000256" key="6">
    <source>
        <dbReference type="ARBA" id="ARBA00023136"/>
    </source>
</evidence>
<evidence type="ECO:0000256" key="3">
    <source>
        <dbReference type="ARBA" id="ARBA00022475"/>
    </source>
</evidence>
<feature type="transmembrane region" description="Helical" evidence="7">
    <location>
        <begin position="22"/>
        <end position="48"/>
    </location>
</feature>
<feature type="transmembrane region" description="Helical" evidence="7">
    <location>
        <begin position="415"/>
        <end position="436"/>
    </location>
</feature>
<keyword evidence="6 7" id="KW-0472">Membrane</keyword>
<gene>
    <name evidence="8" type="ORF">JX360_00215</name>
</gene>
<evidence type="ECO:0000256" key="7">
    <source>
        <dbReference type="SAM" id="Phobius"/>
    </source>
</evidence>
<dbReference type="PANTHER" id="PTHR30250">
    <property type="entry name" value="PST FAMILY PREDICTED COLANIC ACID TRANSPORTER"/>
    <property type="match status" value="1"/>
</dbReference>
<evidence type="ECO:0000313" key="8">
    <source>
        <dbReference type="EMBL" id="MCJ2541341.1"/>
    </source>
</evidence>
<feature type="transmembrane region" description="Helical" evidence="7">
    <location>
        <begin position="130"/>
        <end position="148"/>
    </location>
</feature>
<feature type="transmembrane region" description="Helical" evidence="7">
    <location>
        <begin position="338"/>
        <end position="356"/>
    </location>
</feature>
<keyword evidence="9" id="KW-1185">Reference proteome</keyword>
<evidence type="ECO:0000256" key="1">
    <source>
        <dbReference type="ARBA" id="ARBA00004651"/>
    </source>
</evidence>
<dbReference type="Pfam" id="PF13440">
    <property type="entry name" value="Polysacc_synt_3"/>
    <property type="match status" value="1"/>
</dbReference>
<comment type="similarity">
    <text evidence="2">Belongs to the polysaccharide synthase family.</text>
</comment>
<sequence>MQQLLNLGSAVVMARLLSPEDFGLLSMASVFTGIVYVVLDLGLGAALVQRKNIEPQHVSSIFWMNVSVGLCLSLMGIALSWPIAIFYKTPAVQWVIAALACCFSIAALGSTQEALLTRKMHFRALEFRRMLSHLVGIITGLIMAYLGWGVWSLVGRIVITSLLGTALLWYISSWRPTWKFRWVDVREMSGFSNDVLGGNLLGYVGRNADNLLIGRFLGAIELGFYSMAYNLMTAPLDRIAQVLAGVLFPALSRQQENLSKVKQSWFRASQLVVAVVIPLVVGLILLAPELVQVFYGEKWLPAVPILQILAVRALVVSLKALDGTVLMAIGQTRLRLNMIALSVGVAVLSFLIGIPFGIRGVALSFTSFTSLISMIGLYLTLKCVNSSFVAYFGNLSGILFATAGMTVGVFTMKLIWLDSAVNLLMTAILLGGILYLRLLQLMAPDVIQQGIGILPNHWANKFLRFSTRSNSQVP</sequence>
<evidence type="ECO:0000256" key="2">
    <source>
        <dbReference type="ARBA" id="ARBA00007430"/>
    </source>
</evidence>
<keyword evidence="3" id="KW-1003">Cell membrane</keyword>
<evidence type="ECO:0000313" key="9">
    <source>
        <dbReference type="Proteomes" id="UP000830835"/>
    </source>
</evidence>
<comment type="subcellular location">
    <subcellularLocation>
        <location evidence="1">Cell membrane</location>
        <topology evidence="1">Multi-pass membrane protein</topology>
    </subcellularLocation>
</comment>
<protein>
    <submittedName>
        <fullName evidence="8">Lipopolysaccharide biosynthesis protein</fullName>
    </submittedName>
</protein>